<sequence length="258" mass="27979">MKAKILSNREAAPGYFRLAVSATEALLRGRPGQFVMVRGEGWETDPLLRRPFSIYRFRKGMEAVEILYRAVGRGTRLLSQMKAGDAIDILGPLGNGFPDLPEGRRSLLVAGGAGVAPLISVAEAKGGSARLIMGGKTKDDISYVFEDERELGIDVTYATEDGSFGKMGTSISAMKEEASPGDTVFACGPLKMLREVERLSREMGFTSYVSYEERMGCGTGLCFGCVVMGAGGEYQRVCKDGPVFDVNELSWKDIEDID</sequence>
<evidence type="ECO:0000256" key="8">
    <source>
        <dbReference type="ARBA" id="ARBA00023004"/>
    </source>
</evidence>
<name>A0A9D8KFU6_9DELT</name>
<evidence type="ECO:0000256" key="2">
    <source>
        <dbReference type="ARBA" id="ARBA00022448"/>
    </source>
</evidence>
<comment type="caution">
    <text evidence="14">The sequence shown here is derived from an EMBL/GenBank/DDBJ whole genome shotgun (WGS) entry which is preliminary data.</text>
</comment>
<dbReference type="InterPro" id="IPR017938">
    <property type="entry name" value="Riboflavin_synthase-like_b-brl"/>
</dbReference>
<dbReference type="PIRSF" id="PIRSF006816">
    <property type="entry name" value="Cyc3_hyd_g"/>
    <property type="match status" value="1"/>
</dbReference>
<keyword evidence="3 11" id="KW-0285">Flavoprotein</keyword>
<evidence type="ECO:0000313" key="15">
    <source>
        <dbReference type="Proteomes" id="UP000809273"/>
    </source>
</evidence>
<dbReference type="GO" id="GO:0050660">
    <property type="term" value="F:flavin adenine dinucleotide binding"/>
    <property type="evidence" value="ECO:0007669"/>
    <property type="project" value="InterPro"/>
</dbReference>
<dbReference type="Pfam" id="PF10418">
    <property type="entry name" value="DHODB_Fe-S_bind"/>
    <property type="match status" value="1"/>
</dbReference>
<dbReference type="SUPFAM" id="SSF63380">
    <property type="entry name" value="Riboflavin synthase domain-like"/>
    <property type="match status" value="1"/>
</dbReference>
<evidence type="ECO:0000256" key="7">
    <source>
        <dbReference type="ARBA" id="ARBA00022982"/>
    </source>
</evidence>
<dbReference type="InterPro" id="IPR039261">
    <property type="entry name" value="FNR_nucleotide-bd"/>
</dbReference>
<keyword evidence="4 12" id="KW-0001">2Fe-2S</keyword>
<dbReference type="GO" id="GO:0016491">
    <property type="term" value="F:oxidoreductase activity"/>
    <property type="evidence" value="ECO:0007669"/>
    <property type="project" value="InterPro"/>
</dbReference>
<keyword evidence="6 11" id="KW-0274">FAD</keyword>
<dbReference type="CDD" id="cd06218">
    <property type="entry name" value="DHOD_e_trans"/>
    <property type="match status" value="1"/>
</dbReference>
<comment type="cofactor">
    <cofactor evidence="11">
        <name>FAD</name>
        <dbReference type="ChEBI" id="CHEBI:57692"/>
    </cofactor>
    <text evidence="11">Binds 1 FAD per subunit.</text>
</comment>
<dbReference type="Pfam" id="PF00970">
    <property type="entry name" value="FAD_binding_6"/>
    <property type="match status" value="1"/>
</dbReference>
<evidence type="ECO:0000256" key="10">
    <source>
        <dbReference type="ARBA" id="ARBA00034078"/>
    </source>
</evidence>
<dbReference type="GO" id="GO:0046872">
    <property type="term" value="F:metal ion binding"/>
    <property type="evidence" value="ECO:0007669"/>
    <property type="project" value="UniProtKB-KW"/>
</dbReference>
<evidence type="ECO:0000256" key="5">
    <source>
        <dbReference type="ARBA" id="ARBA00022723"/>
    </source>
</evidence>
<organism evidence="14 15">
    <name type="scientific">Candidatus Zymogenus saltonus</name>
    <dbReference type="NCBI Taxonomy" id="2844893"/>
    <lineage>
        <taxon>Bacteria</taxon>
        <taxon>Deltaproteobacteria</taxon>
        <taxon>Candidatus Zymogenia</taxon>
        <taxon>Candidatus Zymogeniales</taxon>
        <taxon>Candidatus Zymogenaceae</taxon>
        <taxon>Candidatus Zymogenus</taxon>
    </lineage>
</organism>
<dbReference type="InterPro" id="IPR019480">
    <property type="entry name" value="Dihydroorotate_DH_Fe-S-bd"/>
</dbReference>
<dbReference type="SUPFAM" id="SSF52343">
    <property type="entry name" value="Ferredoxin reductase-like, C-terminal NADP-linked domain"/>
    <property type="match status" value="1"/>
</dbReference>
<dbReference type="InterPro" id="IPR012165">
    <property type="entry name" value="Cyt_c3_hydrogenase_gsu"/>
</dbReference>
<dbReference type="Gene3D" id="2.40.30.10">
    <property type="entry name" value="Translation factors"/>
    <property type="match status" value="1"/>
</dbReference>
<reference evidence="14" key="1">
    <citation type="journal article" date="2021" name="Environ. Microbiol.">
        <title>Genomic characterization of three novel Desulfobacterota classes expand the metabolic and phylogenetic diversity of the phylum.</title>
        <authorList>
            <person name="Murphy C.L."/>
            <person name="Biggerstaff J."/>
            <person name="Eichhorn A."/>
            <person name="Ewing E."/>
            <person name="Shahan R."/>
            <person name="Soriano D."/>
            <person name="Stewart S."/>
            <person name="VanMol K."/>
            <person name="Walker R."/>
            <person name="Walters P."/>
            <person name="Elshahed M.S."/>
            <person name="Youssef N.H."/>
        </authorList>
    </citation>
    <scope>NUCLEOTIDE SEQUENCE</scope>
    <source>
        <strain evidence="14">Zod_Metabat.24</strain>
    </source>
</reference>
<feature type="domain" description="FAD-binding FR-type" evidence="13">
    <location>
        <begin position="1"/>
        <end position="99"/>
    </location>
</feature>
<dbReference type="EMBL" id="JAFGIX010000057">
    <property type="protein sequence ID" value="MBN1573817.1"/>
    <property type="molecule type" value="Genomic_DNA"/>
</dbReference>
<keyword evidence="8 12" id="KW-0408">Iron</keyword>
<evidence type="ECO:0000256" key="3">
    <source>
        <dbReference type="ARBA" id="ARBA00022630"/>
    </source>
</evidence>
<dbReference type="Gene3D" id="3.40.50.80">
    <property type="entry name" value="Nucleotide-binding domain of ferredoxin-NADP reductase (FNR) module"/>
    <property type="match status" value="1"/>
</dbReference>
<evidence type="ECO:0000256" key="9">
    <source>
        <dbReference type="ARBA" id="ARBA00023014"/>
    </source>
</evidence>
<feature type="binding site" evidence="12">
    <location>
        <position position="217"/>
    </location>
    <ligand>
        <name>[2Fe-2S] cluster</name>
        <dbReference type="ChEBI" id="CHEBI:190135"/>
    </ligand>
</feature>
<comment type="similarity">
    <text evidence="1">Belongs to the PyrK family.</text>
</comment>
<dbReference type="PROSITE" id="PS51384">
    <property type="entry name" value="FAD_FR"/>
    <property type="match status" value="1"/>
</dbReference>
<protein>
    <submittedName>
        <fullName evidence="14">Dihydroorotate dehydrogenase electron transfer subunit</fullName>
    </submittedName>
</protein>
<dbReference type="Proteomes" id="UP000809273">
    <property type="component" value="Unassembled WGS sequence"/>
</dbReference>
<evidence type="ECO:0000256" key="6">
    <source>
        <dbReference type="ARBA" id="ARBA00022827"/>
    </source>
</evidence>
<accession>A0A9D8KFU6</accession>
<dbReference type="GO" id="GO:0006221">
    <property type="term" value="P:pyrimidine nucleotide biosynthetic process"/>
    <property type="evidence" value="ECO:0007669"/>
    <property type="project" value="InterPro"/>
</dbReference>
<dbReference type="InterPro" id="IPR037117">
    <property type="entry name" value="Dihydroorotate_DH_ele_sf"/>
</dbReference>
<dbReference type="InterPro" id="IPR008333">
    <property type="entry name" value="Cbr1-like_FAD-bd_dom"/>
</dbReference>
<dbReference type="PANTHER" id="PTHR43513">
    <property type="entry name" value="DIHYDROOROTATE DEHYDROGENASE B (NAD(+)), ELECTRON TRANSFER SUBUNIT"/>
    <property type="match status" value="1"/>
</dbReference>
<evidence type="ECO:0000256" key="12">
    <source>
        <dbReference type="PIRSR" id="PIRSR006816-2"/>
    </source>
</evidence>
<evidence type="ECO:0000259" key="13">
    <source>
        <dbReference type="PROSITE" id="PS51384"/>
    </source>
</evidence>
<feature type="binding site" evidence="11">
    <location>
        <begin position="74"/>
        <end position="75"/>
    </location>
    <ligand>
        <name>FAD</name>
        <dbReference type="ChEBI" id="CHEBI:57692"/>
    </ligand>
</feature>
<gene>
    <name evidence="14" type="ORF">JW984_11530</name>
</gene>
<dbReference type="InterPro" id="IPR017927">
    <property type="entry name" value="FAD-bd_FR_type"/>
</dbReference>
<keyword evidence="9 12" id="KW-0411">Iron-sulfur</keyword>
<feature type="binding site" evidence="11">
    <location>
        <begin position="50"/>
        <end position="53"/>
    </location>
    <ligand>
        <name>FAD</name>
        <dbReference type="ChEBI" id="CHEBI:57692"/>
    </ligand>
</feature>
<dbReference type="GO" id="GO:0051537">
    <property type="term" value="F:2 iron, 2 sulfur cluster binding"/>
    <property type="evidence" value="ECO:0007669"/>
    <property type="project" value="UniProtKB-KW"/>
</dbReference>
<keyword evidence="7" id="KW-0249">Electron transport</keyword>
<reference evidence="14" key="2">
    <citation type="submission" date="2021-01" db="EMBL/GenBank/DDBJ databases">
        <authorList>
            <person name="Hahn C.R."/>
            <person name="Youssef N.H."/>
            <person name="Elshahed M."/>
        </authorList>
    </citation>
    <scope>NUCLEOTIDE SEQUENCE</scope>
    <source>
        <strain evidence="14">Zod_Metabat.24</strain>
    </source>
</reference>
<keyword evidence="5 12" id="KW-0479">Metal-binding</keyword>
<dbReference type="PANTHER" id="PTHR43513:SF3">
    <property type="entry name" value="DIHYDROOROTATE DEHYDROGENASE B (NAD(+)), ELECTRON TRANSFER SUBUNIT-RELATED"/>
    <property type="match status" value="1"/>
</dbReference>
<evidence type="ECO:0000313" key="14">
    <source>
        <dbReference type="EMBL" id="MBN1573817.1"/>
    </source>
</evidence>
<evidence type="ECO:0000256" key="1">
    <source>
        <dbReference type="ARBA" id="ARBA00006422"/>
    </source>
</evidence>
<feature type="binding site" evidence="12">
    <location>
        <position position="238"/>
    </location>
    <ligand>
        <name>[2Fe-2S] cluster</name>
        <dbReference type="ChEBI" id="CHEBI:190135"/>
    </ligand>
</feature>
<evidence type="ECO:0000256" key="4">
    <source>
        <dbReference type="ARBA" id="ARBA00022714"/>
    </source>
</evidence>
<keyword evidence="2" id="KW-0813">Transport</keyword>
<feature type="binding site" evidence="12">
    <location>
        <position position="225"/>
    </location>
    <ligand>
        <name>[2Fe-2S] cluster</name>
        <dbReference type="ChEBI" id="CHEBI:190135"/>
    </ligand>
</feature>
<evidence type="ECO:0000256" key="11">
    <source>
        <dbReference type="PIRSR" id="PIRSR006816-1"/>
    </source>
</evidence>
<feature type="binding site" evidence="11">
    <location>
        <begin position="67"/>
        <end position="69"/>
    </location>
    <ligand>
        <name>FAD</name>
        <dbReference type="ChEBI" id="CHEBI:57692"/>
    </ligand>
</feature>
<comment type="cofactor">
    <cofactor evidence="12">
        <name>[2Fe-2S] cluster</name>
        <dbReference type="ChEBI" id="CHEBI:190135"/>
    </cofactor>
    <text evidence="12">Binds 1 [2Fe-2S] cluster per subunit.</text>
</comment>
<dbReference type="Gene3D" id="2.10.240.10">
    <property type="entry name" value="Dihydroorotate dehydrogenase, electron transfer subunit"/>
    <property type="match status" value="1"/>
</dbReference>
<comment type="cofactor">
    <cofactor evidence="10">
        <name>[2Fe-2S] cluster</name>
        <dbReference type="ChEBI" id="CHEBI:190135"/>
    </cofactor>
</comment>
<dbReference type="InterPro" id="IPR050353">
    <property type="entry name" value="PyrK_electron_transfer"/>
</dbReference>
<dbReference type="AlphaFoldDB" id="A0A9D8KFU6"/>
<proteinExistence type="inferred from homology"/>
<feature type="binding site" evidence="12">
    <location>
        <position position="222"/>
    </location>
    <ligand>
        <name>[2Fe-2S] cluster</name>
        <dbReference type="ChEBI" id="CHEBI:190135"/>
    </ligand>
</feature>